<keyword evidence="2" id="KW-1185">Reference proteome</keyword>
<sequence length="153" mass="17406">MILGDLKHWEAEKSYFSPDICKAVDFLKSTDFSKLENGKHEIDGERMFVMINEGATKPKEDLKAESHKSYMDVQYVISGEEKIGLARLTDEQIITDDLMESSDAYLYGHLQDEMELILKAGTFVVFFPADLHRPSCTLEQSTVVRKAVVKILI</sequence>
<dbReference type="NCBIfam" id="TIGR00022">
    <property type="entry name" value="YhcH/YjgK/YiaL family protein"/>
    <property type="match status" value="1"/>
</dbReference>
<organism evidence="1 2">
    <name type="scientific">Paenibacillus eucommiae</name>
    <dbReference type="NCBI Taxonomy" id="1355755"/>
    <lineage>
        <taxon>Bacteria</taxon>
        <taxon>Bacillati</taxon>
        <taxon>Bacillota</taxon>
        <taxon>Bacilli</taxon>
        <taxon>Bacillales</taxon>
        <taxon>Paenibacillaceae</taxon>
        <taxon>Paenibacillus</taxon>
    </lineage>
</organism>
<evidence type="ECO:0000313" key="1">
    <source>
        <dbReference type="EMBL" id="MBP1990802.1"/>
    </source>
</evidence>
<reference evidence="1 2" key="1">
    <citation type="submission" date="2021-03" db="EMBL/GenBank/DDBJ databases">
        <title>Genomic Encyclopedia of Type Strains, Phase IV (KMG-IV): sequencing the most valuable type-strain genomes for metagenomic binning, comparative biology and taxonomic classification.</title>
        <authorList>
            <person name="Goeker M."/>
        </authorList>
    </citation>
    <scope>NUCLEOTIDE SEQUENCE [LARGE SCALE GENOMIC DNA]</scope>
    <source>
        <strain evidence="1 2">DSM 26048</strain>
    </source>
</reference>
<evidence type="ECO:0000313" key="2">
    <source>
        <dbReference type="Proteomes" id="UP001519287"/>
    </source>
</evidence>
<dbReference type="PANTHER" id="PTHR34986">
    <property type="entry name" value="EVOLVED BETA-GALACTOSIDASE SUBUNIT BETA"/>
    <property type="match status" value="1"/>
</dbReference>
<dbReference type="Proteomes" id="UP001519287">
    <property type="component" value="Unassembled WGS sequence"/>
</dbReference>
<dbReference type="Gene3D" id="2.60.120.370">
    <property type="entry name" value="YhcH/YjgK/YiaL"/>
    <property type="match status" value="1"/>
</dbReference>
<dbReference type="RefSeq" id="WP_209971559.1">
    <property type="nucleotide sequence ID" value="NZ_JAGGLB010000006.1"/>
</dbReference>
<gene>
    <name evidence="1" type="ORF">J2Z66_002408</name>
</gene>
<protein>
    <submittedName>
        <fullName evidence="1">YhcH/YjgK/YiaL family protein</fullName>
    </submittedName>
</protein>
<accession>A0ABS4ITB2</accession>
<dbReference type="EMBL" id="JAGGLB010000006">
    <property type="protein sequence ID" value="MBP1990802.1"/>
    <property type="molecule type" value="Genomic_DNA"/>
</dbReference>
<dbReference type="PANTHER" id="PTHR34986:SF1">
    <property type="entry name" value="PROTEIN YIAL"/>
    <property type="match status" value="1"/>
</dbReference>
<dbReference type="InterPro" id="IPR004375">
    <property type="entry name" value="NanQ/TabA/YiaL"/>
</dbReference>
<dbReference type="Pfam" id="PF04074">
    <property type="entry name" value="DUF386"/>
    <property type="match status" value="1"/>
</dbReference>
<dbReference type="InterPro" id="IPR037012">
    <property type="entry name" value="NanQ/TabA/YiaL_sf"/>
</dbReference>
<name>A0ABS4ITB2_9BACL</name>
<dbReference type="SUPFAM" id="SSF51197">
    <property type="entry name" value="Clavaminate synthase-like"/>
    <property type="match status" value="1"/>
</dbReference>
<proteinExistence type="predicted"/>
<comment type="caution">
    <text evidence="1">The sequence shown here is derived from an EMBL/GenBank/DDBJ whole genome shotgun (WGS) entry which is preliminary data.</text>
</comment>